<dbReference type="AlphaFoldDB" id="A0A5A7N557"/>
<feature type="domain" description="Ribosome maturation factor RimP N-terminal" evidence="4">
    <location>
        <begin position="26"/>
        <end position="98"/>
    </location>
</feature>
<dbReference type="Pfam" id="PF17384">
    <property type="entry name" value="DUF150_C"/>
    <property type="match status" value="1"/>
</dbReference>
<dbReference type="FunFam" id="3.30.300.70:FF:000001">
    <property type="entry name" value="Ribosome maturation factor RimP"/>
    <property type="match status" value="1"/>
</dbReference>
<dbReference type="SUPFAM" id="SSF74942">
    <property type="entry name" value="YhbC-like, C-terminal domain"/>
    <property type="match status" value="1"/>
</dbReference>
<evidence type="ECO:0000259" key="5">
    <source>
        <dbReference type="Pfam" id="PF17384"/>
    </source>
</evidence>
<proteinExistence type="inferred from homology"/>
<dbReference type="Proteomes" id="UP000324996">
    <property type="component" value="Unassembled WGS sequence"/>
</dbReference>
<dbReference type="GO" id="GO:0006412">
    <property type="term" value="P:translation"/>
    <property type="evidence" value="ECO:0007669"/>
    <property type="project" value="TreeGrafter"/>
</dbReference>
<evidence type="ECO:0000313" key="7">
    <source>
        <dbReference type="Proteomes" id="UP000324996"/>
    </source>
</evidence>
<dbReference type="SUPFAM" id="SSF75420">
    <property type="entry name" value="YhbC-like, N-terminal domain"/>
    <property type="match status" value="1"/>
</dbReference>
<protein>
    <recommendedName>
        <fullName evidence="3">Ribosome maturation factor RimP</fullName>
    </recommendedName>
</protein>
<dbReference type="RefSeq" id="WP_313978139.1">
    <property type="nucleotide sequence ID" value="NZ_BKCN01000001.1"/>
</dbReference>
<evidence type="ECO:0000256" key="2">
    <source>
        <dbReference type="ARBA" id="ARBA00022517"/>
    </source>
</evidence>
<gene>
    <name evidence="3 6" type="primary">rimP</name>
    <name evidence="6" type="ORF">JCM17846_02120</name>
</gene>
<dbReference type="PANTHER" id="PTHR33867">
    <property type="entry name" value="RIBOSOME MATURATION FACTOR RIMP"/>
    <property type="match status" value="1"/>
</dbReference>
<dbReference type="InterPro" id="IPR035956">
    <property type="entry name" value="RimP_N_sf"/>
</dbReference>
<dbReference type="HAMAP" id="MF_01077">
    <property type="entry name" value="RimP"/>
    <property type="match status" value="1"/>
</dbReference>
<evidence type="ECO:0000256" key="1">
    <source>
        <dbReference type="ARBA" id="ARBA00022490"/>
    </source>
</evidence>
<dbReference type="Gene3D" id="3.30.300.70">
    <property type="entry name" value="RimP-like superfamily, N-terminal"/>
    <property type="match status" value="1"/>
</dbReference>
<comment type="caution">
    <text evidence="6">The sequence shown here is derived from an EMBL/GenBank/DDBJ whole genome shotgun (WGS) entry which is preliminary data.</text>
</comment>
<evidence type="ECO:0000256" key="3">
    <source>
        <dbReference type="HAMAP-Rule" id="MF_01077"/>
    </source>
</evidence>
<dbReference type="EMBL" id="BKCN01000001">
    <property type="protein sequence ID" value="GER02530.1"/>
    <property type="molecule type" value="Genomic_DNA"/>
</dbReference>
<dbReference type="Pfam" id="PF02576">
    <property type="entry name" value="RimP_N"/>
    <property type="match status" value="1"/>
</dbReference>
<comment type="function">
    <text evidence="3">Required for maturation of 30S ribosomal subunits.</text>
</comment>
<keyword evidence="2 3" id="KW-0690">Ribosome biogenesis</keyword>
<reference evidence="6 7" key="1">
    <citation type="submission" date="2019-09" db="EMBL/GenBank/DDBJ databases">
        <title>NBRP : Genome information of microbial organism related human and environment.</title>
        <authorList>
            <person name="Hattori M."/>
            <person name="Oshima K."/>
            <person name="Inaba H."/>
            <person name="Suda W."/>
            <person name="Sakamoto M."/>
            <person name="Iino T."/>
            <person name="Kitahara M."/>
            <person name="Oshida Y."/>
            <person name="Iida T."/>
            <person name="Kudo T."/>
            <person name="Itoh T."/>
            <person name="Ohkuma M."/>
        </authorList>
    </citation>
    <scope>NUCLEOTIDE SEQUENCE [LARGE SCALE GENOMIC DNA]</scope>
    <source>
        <strain evidence="6 7">Q-1</strain>
    </source>
</reference>
<accession>A0A5A7N557</accession>
<keyword evidence="1 3" id="KW-0963">Cytoplasm</keyword>
<keyword evidence="7" id="KW-1185">Reference proteome</keyword>
<comment type="similarity">
    <text evidence="3">Belongs to the RimP family.</text>
</comment>
<organism evidence="6 7">
    <name type="scientific">Iodidimonas nitroreducens</name>
    <dbReference type="NCBI Taxonomy" id="1236968"/>
    <lineage>
        <taxon>Bacteria</taxon>
        <taxon>Pseudomonadati</taxon>
        <taxon>Pseudomonadota</taxon>
        <taxon>Alphaproteobacteria</taxon>
        <taxon>Iodidimonadales</taxon>
        <taxon>Iodidimonadaceae</taxon>
        <taxon>Iodidimonas</taxon>
    </lineage>
</organism>
<dbReference type="PANTHER" id="PTHR33867:SF1">
    <property type="entry name" value="RIBOSOME MATURATION FACTOR RIMP"/>
    <property type="match status" value="1"/>
</dbReference>
<feature type="domain" description="Ribosome maturation factor RimP C-terminal" evidence="5">
    <location>
        <begin position="101"/>
        <end position="165"/>
    </location>
</feature>
<dbReference type="InterPro" id="IPR028998">
    <property type="entry name" value="RimP_C"/>
</dbReference>
<dbReference type="GO" id="GO:0000028">
    <property type="term" value="P:ribosomal small subunit assembly"/>
    <property type="evidence" value="ECO:0007669"/>
    <property type="project" value="TreeGrafter"/>
</dbReference>
<evidence type="ECO:0000259" key="4">
    <source>
        <dbReference type="Pfam" id="PF02576"/>
    </source>
</evidence>
<dbReference type="InterPro" id="IPR036847">
    <property type="entry name" value="RimP_C_sf"/>
</dbReference>
<dbReference type="Gene3D" id="2.30.30.180">
    <property type="entry name" value="Ribosome maturation factor RimP, C-terminal domain"/>
    <property type="match status" value="1"/>
</dbReference>
<dbReference type="CDD" id="cd01734">
    <property type="entry name" value="YlxS_C"/>
    <property type="match status" value="1"/>
</dbReference>
<dbReference type="GO" id="GO:0005829">
    <property type="term" value="C:cytosol"/>
    <property type="evidence" value="ECO:0007669"/>
    <property type="project" value="TreeGrafter"/>
</dbReference>
<dbReference type="NCBIfam" id="NF000932">
    <property type="entry name" value="PRK00092.2-5"/>
    <property type="match status" value="1"/>
</dbReference>
<evidence type="ECO:0000313" key="6">
    <source>
        <dbReference type="EMBL" id="GER02530.1"/>
    </source>
</evidence>
<comment type="subcellular location">
    <subcellularLocation>
        <location evidence="3">Cytoplasm</location>
    </subcellularLocation>
</comment>
<sequence>MGARKAEQTIGTAEAKMDAAQKVKAIIEPTVESMGYELVRVSFGGDARAKLQIMAERPDGTMSVDDCALLSREVSALLDVEDPIPGEYVLEVSSPGIDRPLTRAKDFERWAGFEVRIELDETHEGRKRYRGLLLGLVGDRVRLRVDGEDLEIPFDHVHKAKLVMTDELLDMARRAARD</sequence>
<dbReference type="InterPro" id="IPR028989">
    <property type="entry name" value="RimP_N"/>
</dbReference>
<name>A0A5A7N557_9PROT</name>
<dbReference type="InterPro" id="IPR003728">
    <property type="entry name" value="Ribosome_maturation_RimP"/>
</dbReference>